<comment type="caution">
    <text evidence="3">The sequence shown here is derived from an EMBL/GenBank/DDBJ whole genome shotgun (WGS) entry which is preliminary data.</text>
</comment>
<protein>
    <submittedName>
        <fullName evidence="3">Protein containing DUF35</fullName>
    </submittedName>
</protein>
<dbReference type="InterPro" id="IPR022002">
    <property type="entry name" value="ChsH2_Znr"/>
</dbReference>
<evidence type="ECO:0000313" key="3">
    <source>
        <dbReference type="EMBL" id="EQD72447.1"/>
    </source>
</evidence>
<evidence type="ECO:0000259" key="2">
    <source>
        <dbReference type="Pfam" id="PF12172"/>
    </source>
</evidence>
<feature type="non-terminal residue" evidence="3">
    <location>
        <position position="186"/>
    </location>
</feature>
<organism evidence="3">
    <name type="scientific">mine drainage metagenome</name>
    <dbReference type="NCBI Taxonomy" id="410659"/>
    <lineage>
        <taxon>unclassified sequences</taxon>
        <taxon>metagenomes</taxon>
        <taxon>ecological metagenomes</taxon>
    </lineage>
</organism>
<evidence type="ECO:0000256" key="1">
    <source>
        <dbReference type="SAM" id="MobiDB-lite"/>
    </source>
</evidence>
<sequence length="186" mass="19718">MGPESTVPDGTPEPSSPGPADPDADRRREEAARRTVSEGAYVPESRYREGTASRWRFAAERCSSCAAVTFPTRGWCRGCGATEGLARVELPLSGGRVEAVTTIGKGGQPTEFDPLVEADGGYDVALVELAPGLRATLPVTDSPVGTLRVGDRVGTVLRRLYPMDGQWRYGRKAVVLSGRDAQSAPG</sequence>
<dbReference type="SUPFAM" id="SSF50249">
    <property type="entry name" value="Nucleic acid-binding proteins"/>
    <property type="match status" value="1"/>
</dbReference>
<gene>
    <name evidence="3" type="ORF">B1A_05449</name>
</gene>
<feature type="region of interest" description="Disordered" evidence="1">
    <location>
        <begin position="1"/>
        <end position="43"/>
    </location>
</feature>
<dbReference type="AlphaFoldDB" id="T1BRE8"/>
<dbReference type="InterPro" id="IPR012340">
    <property type="entry name" value="NA-bd_OB-fold"/>
</dbReference>
<proteinExistence type="predicted"/>
<dbReference type="EMBL" id="AUZX01003972">
    <property type="protein sequence ID" value="EQD72447.1"/>
    <property type="molecule type" value="Genomic_DNA"/>
</dbReference>
<reference evidence="3" key="1">
    <citation type="submission" date="2013-08" db="EMBL/GenBank/DDBJ databases">
        <authorList>
            <person name="Mendez C."/>
            <person name="Richter M."/>
            <person name="Ferrer M."/>
            <person name="Sanchez J."/>
        </authorList>
    </citation>
    <scope>NUCLEOTIDE SEQUENCE</scope>
</reference>
<feature type="domain" description="ChsH2 rubredoxin-like zinc ribbon" evidence="2">
    <location>
        <begin position="56"/>
        <end position="82"/>
    </location>
</feature>
<reference evidence="3" key="2">
    <citation type="journal article" date="2014" name="ISME J.">
        <title>Microbial stratification in low pH oxic and suboxic macroscopic growths along an acid mine drainage.</title>
        <authorList>
            <person name="Mendez-Garcia C."/>
            <person name="Mesa V."/>
            <person name="Sprenger R.R."/>
            <person name="Richter M."/>
            <person name="Diez M.S."/>
            <person name="Solano J."/>
            <person name="Bargiela R."/>
            <person name="Golyshina O.V."/>
            <person name="Manteca A."/>
            <person name="Ramos J.L."/>
            <person name="Gallego J.R."/>
            <person name="Llorente I."/>
            <person name="Martins Dos Santos V.A."/>
            <person name="Jensen O.N."/>
            <person name="Pelaez A.I."/>
            <person name="Sanchez J."/>
            <person name="Ferrer M."/>
        </authorList>
    </citation>
    <scope>NUCLEOTIDE SEQUENCE</scope>
</reference>
<accession>T1BRE8</accession>
<name>T1BRE8_9ZZZZ</name>
<feature type="compositionally biased region" description="Basic and acidic residues" evidence="1">
    <location>
        <begin position="23"/>
        <end position="36"/>
    </location>
</feature>
<dbReference type="Pfam" id="PF12172">
    <property type="entry name" value="zf-ChsH2"/>
    <property type="match status" value="1"/>
</dbReference>